<gene>
    <name evidence="2" type="ORF">FQP86_16730</name>
</gene>
<evidence type="ECO:0000313" key="3">
    <source>
        <dbReference type="Proteomes" id="UP000319941"/>
    </source>
</evidence>
<dbReference type="STRING" id="553385.GCA_000591415_01906"/>
<comment type="caution">
    <text evidence="2">The sequence shown here is derived from an EMBL/GenBank/DDBJ whole genome shotgun (WGS) entry which is preliminary data.</text>
</comment>
<organism evidence="2 3">
    <name type="scientific">Cobetia crustatorum</name>
    <dbReference type="NCBI Taxonomy" id="553385"/>
    <lineage>
        <taxon>Bacteria</taxon>
        <taxon>Pseudomonadati</taxon>
        <taxon>Pseudomonadota</taxon>
        <taxon>Gammaproteobacteria</taxon>
        <taxon>Oceanospirillales</taxon>
        <taxon>Halomonadaceae</taxon>
        <taxon>Cobetia</taxon>
    </lineage>
</organism>
<dbReference type="EMBL" id="VNFH01000014">
    <property type="protein sequence ID" value="TVU67527.1"/>
    <property type="molecule type" value="Genomic_DNA"/>
</dbReference>
<sequence>MWNSALQHGVIALMIQLMLWPLFGLWSAGGIAVALFLGREIAQHEYKGSGPKIVAWDYGLLHHWTLDSCLDIALPFLFCLCLALAVWAARHWHARHQ</sequence>
<feature type="transmembrane region" description="Helical" evidence="1">
    <location>
        <begin position="12"/>
        <end position="37"/>
    </location>
</feature>
<evidence type="ECO:0000256" key="1">
    <source>
        <dbReference type="SAM" id="Phobius"/>
    </source>
</evidence>
<keyword evidence="3" id="KW-1185">Reference proteome</keyword>
<proteinExistence type="predicted"/>
<keyword evidence="1" id="KW-0472">Membrane</keyword>
<dbReference type="AlphaFoldDB" id="A0A558HEM3"/>
<name>A0A558HEM3_9GAMM</name>
<feature type="transmembrane region" description="Helical" evidence="1">
    <location>
        <begin position="72"/>
        <end position="89"/>
    </location>
</feature>
<dbReference type="Proteomes" id="UP000319941">
    <property type="component" value="Unassembled WGS sequence"/>
</dbReference>
<dbReference type="OrthoDB" id="7409763at2"/>
<evidence type="ECO:0000313" key="2">
    <source>
        <dbReference type="EMBL" id="TVU67527.1"/>
    </source>
</evidence>
<keyword evidence="1" id="KW-1133">Transmembrane helix</keyword>
<reference evidence="2 3" key="1">
    <citation type="submission" date="2019-07" db="EMBL/GenBank/DDBJ databases">
        <title>Diversity of Bacteria from Kongsfjorden, Arctic.</title>
        <authorList>
            <person name="Yu Y."/>
        </authorList>
    </citation>
    <scope>NUCLEOTIDE SEQUENCE [LARGE SCALE GENOMIC DNA]</scope>
    <source>
        <strain evidence="2 3">SM1923</strain>
    </source>
</reference>
<protein>
    <submittedName>
        <fullName evidence="2">Uncharacterized protein</fullName>
    </submittedName>
</protein>
<keyword evidence="1" id="KW-0812">Transmembrane</keyword>
<accession>A0A558HEM3</accession>